<dbReference type="GO" id="GO:0008270">
    <property type="term" value="F:zinc ion binding"/>
    <property type="evidence" value="ECO:0007669"/>
    <property type="project" value="UniProtKB-UniRule"/>
</dbReference>
<dbReference type="Gene3D" id="1.10.8.10">
    <property type="entry name" value="DNA helicase RuvA subunit, C-terminal domain"/>
    <property type="match status" value="2"/>
</dbReference>
<dbReference type="InterPro" id="IPR028889">
    <property type="entry name" value="USP"/>
</dbReference>
<feature type="binding site" evidence="13">
    <location>
        <position position="209"/>
    </location>
    <ligand>
        <name>Zn(2+)</name>
        <dbReference type="ChEBI" id="CHEBI:29105"/>
    </ligand>
</feature>
<dbReference type="EMBL" id="KN825612">
    <property type="protein sequence ID" value="KIK82720.1"/>
    <property type="molecule type" value="Genomic_DNA"/>
</dbReference>
<feature type="domain" description="UBA" evidence="17">
    <location>
        <begin position="707"/>
        <end position="747"/>
    </location>
</feature>
<evidence type="ECO:0000313" key="20">
    <source>
        <dbReference type="EMBL" id="KIK82720.1"/>
    </source>
</evidence>
<evidence type="ECO:0000256" key="16">
    <source>
        <dbReference type="SAM" id="MobiDB-lite"/>
    </source>
</evidence>
<evidence type="ECO:0000256" key="2">
    <source>
        <dbReference type="ARBA" id="ARBA00009085"/>
    </source>
</evidence>
<accession>A0A0D0DS20</accession>
<evidence type="ECO:0000256" key="15">
    <source>
        <dbReference type="RuleBase" id="RU366025"/>
    </source>
</evidence>
<comment type="similarity">
    <text evidence="2 11 15">Belongs to the peptidase C19 family.</text>
</comment>
<proteinExistence type="inferred from homology"/>
<dbReference type="EC" id="3.4.19.12" evidence="11 15"/>
<dbReference type="GO" id="GO:0004843">
    <property type="term" value="F:cysteine-type deubiquitinase activity"/>
    <property type="evidence" value="ECO:0007669"/>
    <property type="project" value="UniProtKB-UniRule"/>
</dbReference>
<dbReference type="Gene3D" id="3.90.70.10">
    <property type="entry name" value="Cysteine proteinases"/>
    <property type="match status" value="2"/>
</dbReference>
<dbReference type="InterPro" id="IPR013083">
    <property type="entry name" value="Znf_RING/FYVE/PHD"/>
</dbReference>
<dbReference type="InterPro" id="IPR038765">
    <property type="entry name" value="Papain-like_cys_pep_sf"/>
</dbReference>
<organism evidence="20 21">
    <name type="scientific">Paxillus rubicundulus Ve08.2h10</name>
    <dbReference type="NCBI Taxonomy" id="930991"/>
    <lineage>
        <taxon>Eukaryota</taxon>
        <taxon>Fungi</taxon>
        <taxon>Dikarya</taxon>
        <taxon>Basidiomycota</taxon>
        <taxon>Agaricomycotina</taxon>
        <taxon>Agaricomycetes</taxon>
        <taxon>Agaricomycetidae</taxon>
        <taxon>Boletales</taxon>
        <taxon>Paxilineae</taxon>
        <taxon>Paxillaceae</taxon>
        <taxon>Paxillus</taxon>
    </lineage>
</organism>
<keyword evidence="8 11" id="KW-0378">Hydrolase</keyword>
<dbReference type="Pfam" id="PF00627">
    <property type="entry name" value="UBA"/>
    <property type="match status" value="2"/>
</dbReference>
<evidence type="ECO:0000256" key="9">
    <source>
        <dbReference type="ARBA" id="ARBA00022807"/>
    </source>
</evidence>
<evidence type="ECO:0000256" key="7">
    <source>
        <dbReference type="ARBA" id="ARBA00022786"/>
    </source>
</evidence>
<evidence type="ECO:0000256" key="13">
    <source>
        <dbReference type="PIRSR" id="PIRSR016308-3"/>
    </source>
</evidence>
<dbReference type="InParanoid" id="A0A0D0DS20"/>
<dbReference type="InterPro" id="IPR009060">
    <property type="entry name" value="UBA-like_sf"/>
</dbReference>
<dbReference type="Pfam" id="PF17807">
    <property type="entry name" value="zf-UBP_var"/>
    <property type="match status" value="1"/>
</dbReference>
<dbReference type="STRING" id="930991.A0A0D0DS20"/>
<keyword evidence="5" id="KW-0677">Repeat</keyword>
<gene>
    <name evidence="20" type="ORF">PAXRUDRAFT_832160</name>
</gene>
<dbReference type="PROSITE" id="PS50235">
    <property type="entry name" value="USP_3"/>
    <property type="match status" value="1"/>
</dbReference>
<dbReference type="PANTHER" id="PTHR24006">
    <property type="entry name" value="UBIQUITIN CARBOXYL-TERMINAL HYDROLASE"/>
    <property type="match status" value="1"/>
</dbReference>
<dbReference type="FunFam" id="3.30.40.10:FF:000396">
    <property type="entry name" value="Ubiquitin carboxyl-terminal hydrolase"/>
    <property type="match status" value="1"/>
</dbReference>
<dbReference type="InterPro" id="IPR001607">
    <property type="entry name" value="Znf_UBP"/>
</dbReference>
<dbReference type="InterPro" id="IPR018200">
    <property type="entry name" value="USP_CS"/>
</dbReference>
<dbReference type="InterPro" id="IPR001394">
    <property type="entry name" value="Peptidase_C19_UCH"/>
</dbReference>
<feature type="binding site" evidence="13">
    <location>
        <position position="189"/>
    </location>
    <ligand>
        <name>Zn(2+)</name>
        <dbReference type="ChEBI" id="CHEBI:29105"/>
    </ligand>
</feature>
<keyword evidence="9 11" id="KW-0788">Thiol protease</keyword>
<evidence type="ECO:0000259" key="19">
    <source>
        <dbReference type="PROSITE" id="PS50271"/>
    </source>
</evidence>
<feature type="domain" description="USP" evidence="18">
    <location>
        <begin position="316"/>
        <end position="848"/>
    </location>
</feature>
<dbReference type="GO" id="GO:0005829">
    <property type="term" value="C:cytosol"/>
    <property type="evidence" value="ECO:0007669"/>
    <property type="project" value="TreeGrafter"/>
</dbReference>
<evidence type="ECO:0000256" key="4">
    <source>
        <dbReference type="ARBA" id="ARBA00022723"/>
    </source>
</evidence>
<dbReference type="CDD" id="cd02658">
    <property type="entry name" value="Peptidase_C19B"/>
    <property type="match status" value="1"/>
</dbReference>
<evidence type="ECO:0000256" key="3">
    <source>
        <dbReference type="ARBA" id="ARBA00022670"/>
    </source>
</evidence>
<dbReference type="PIRSF" id="PIRSF016308">
    <property type="entry name" value="UBP"/>
    <property type="match status" value="1"/>
</dbReference>
<dbReference type="PROSITE" id="PS50030">
    <property type="entry name" value="UBA"/>
    <property type="match status" value="2"/>
</dbReference>
<dbReference type="GO" id="GO:0016579">
    <property type="term" value="P:protein deubiquitination"/>
    <property type="evidence" value="ECO:0007669"/>
    <property type="project" value="InterPro"/>
</dbReference>
<dbReference type="PROSITE" id="PS50271">
    <property type="entry name" value="ZF_UBP"/>
    <property type="match status" value="1"/>
</dbReference>
<keyword evidence="21" id="KW-1185">Reference proteome</keyword>
<dbReference type="FunFam" id="1.10.8.10:FF:000086">
    <property type="entry name" value="Ubiquitin carboxyl-terminal hydrolase"/>
    <property type="match status" value="1"/>
</dbReference>
<dbReference type="PANTHER" id="PTHR24006:SF664">
    <property type="entry name" value="UBIQUITIN CARBOXYL-TERMINAL HYDROLASE"/>
    <property type="match status" value="1"/>
</dbReference>
<evidence type="ECO:0000256" key="10">
    <source>
        <dbReference type="ARBA" id="ARBA00022833"/>
    </source>
</evidence>
<dbReference type="FunFam" id="1.10.8.10:FF:000103">
    <property type="entry name" value="Ubiquitin carboxyl-terminal hydrolase"/>
    <property type="match status" value="1"/>
</dbReference>
<feature type="binding site" evidence="13">
    <location>
        <position position="222"/>
    </location>
    <ligand>
        <name>Zn(2+)</name>
        <dbReference type="ChEBI" id="CHEBI:29105"/>
    </ligand>
</feature>
<dbReference type="Pfam" id="PF00443">
    <property type="entry name" value="UCH"/>
    <property type="match status" value="1"/>
</dbReference>
<feature type="active site" description="Proton acceptor" evidence="12">
    <location>
        <position position="793"/>
    </location>
</feature>
<dbReference type="AlphaFoldDB" id="A0A0D0DS20"/>
<dbReference type="Proteomes" id="UP000054538">
    <property type="component" value="Unassembled WGS sequence"/>
</dbReference>
<dbReference type="CDD" id="cd14386">
    <property type="entry name" value="UBA2_UBP5"/>
    <property type="match status" value="1"/>
</dbReference>
<feature type="binding site" evidence="13">
    <location>
        <position position="192"/>
    </location>
    <ligand>
        <name>Zn(2+)</name>
        <dbReference type="ChEBI" id="CHEBI:29105"/>
    </ligand>
</feature>
<dbReference type="SMART" id="SM00290">
    <property type="entry name" value="ZnF_UBP"/>
    <property type="match status" value="2"/>
</dbReference>
<dbReference type="GO" id="GO:0005634">
    <property type="term" value="C:nucleus"/>
    <property type="evidence" value="ECO:0007669"/>
    <property type="project" value="TreeGrafter"/>
</dbReference>
<keyword evidence="3 11" id="KW-0645">Protease</keyword>
<keyword evidence="4 11" id="KW-0479">Metal-binding</keyword>
<name>A0A0D0DS20_9AGAM</name>
<keyword evidence="6 14" id="KW-0863">Zinc-finger</keyword>
<reference evidence="21" key="2">
    <citation type="submission" date="2015-01" db="EMBL/GenBank/DDBJ databases">
        <title>Evolutionary Origins and Diversification of the Mycorrhizal Mutualists.</title>
        <authorList>
            <consortium name="DOE Joint Genome Institute"/>
            <consortium name="Mycorrhizal Genomics Consortium"/>
            <person name="Kohler A."/>
            <person name="Kuo A."/>
            <person name="Nagy L.G."/>
            <person name="Floudas D."/>
            <person name="Copeland A."/>
            <person name="Barry K.W."/>
            <person name="Cichocki N."/>
            <person name="Veneault-Fourrey C."/>
            <person name="LaButti K."/>
            <person name="Lindquist E.A."/>
            <person name="Lipzen A."/>
            <person name="Lundell T."/>
            <person name="Morin E."/>
            <person name="Murat C."/>
            <person name="Riley R."/>
            <person name="Ohm R."/>
            <person name="Sun H."/>
            <person name="Tunlid A."/>
            <person name="Henrissat B."/>
            <person name="Grigoriev I.V."/>
            <person name="Hibbett D.S."/>
            <person name="Martin F."/>
        </authorList>
    </citation>
    <scope>NUCLEOTIDE SEQUENCE [LARGE SCALE GENOMIC DNA]</scope>
    <source>
        <strain evidence="21">Ve08.2h10</strain>
    </source>
</reference>
<sequence>MASILGCPHQHDLANIQQPKLSHSVHREECTQCFDNQDSDEGVDVCLVCFNGSCLGQDRHHTRTHVSRSGHSFTLNVKRIPKPKPNSRGDSDEPPAKMTKLAIVQEREEDQYEHRTTLRCWKCDPENGKGITADSSTTKRLTGGVMESLSSARQSEVKAWEEEIIACKHTLLLEQISSGSIPAEGLAHCASCELTSNLWLCLTCSALGCGRAQYGGIDGNGHAFAHFNATQHPACVKLGTITPEGGADVYCYACDDARLDPELTTHLAAFGINIASQKKTEKSMTELQIEQNLNFDFSLTAEDGSALKPLFGPGTTGLSNLGNSCYMASVLQTLFSLHPFQQRYYSRPPSGVSPNYVSETASAHWVTCSHSLPADCLECQMFKLADGLLSGRYSKPHTEQPSVDPLAHPAPEHTPWQAGLKPAGFKALVGKGHAEFATMRQQDAEEFFGHFVTVLRRFNHQASGGTPEGEPTETFAFALEQRLECQSCHRVRYRVDNMDVLSLGVPAQEFSSGEGEGGLEQHKSPVGVAENADNGSTKIRYAPVTLESCLGLFLGQTGQEALEYKCESGCGKTQAVRRTQFATFPEVLVLHAKKFQLKNWVPTKLDIPIIIPEKSLVLDQYLGKGLQPGEKELPDESSSSALPQFDAEAMAHLETFGFPKVRCQKALLATGNAGAEVAMEWLFNHMEDPDIDDPIQLNTSASAGGPEPSADQIAMLADMGFTNAQARKALLETGENPERAVEWLFNHPDDMGEISSAPAEASKKLRPGSTTLPAKYRLKAFISHKGPSVHSGHYVAHIRLPGLQSGNAMDVDGNGEWVLFNDEKVVLADHSNVEELKKLAYMYFFERVQAEA</sequence>
<protein>
    <recommendedName>
        <fullName evidence="11 15">Ubiquitin carboxyl-terminal hydrolase</fullName>
        <ecNumber evidence="11 15">3.4.19.12</ecNumber>
    </recommendedName>
</protein>
<feature type="domain" description="UBA" evidence="17">
    <location>
        <begin position="644"/>
        <end position="685"/>
    </location>
</feature>
<keyword evidence="7 11" id="KW-0833">Ubl conjugation pathway</keyword>
<dbReference type="SUPFAM" id="SSF54001">
    <property type="entry name" value="Cysteine proteinases"/>
    <property type="match status" value="1"/>
</dbReference>
<dbReference type="CDD" id="cd14385">
    <property type="entry name" value="UBA1_spUBP14_like"/>
    <property type="match status" value="1"/>
</dbReference>
<evidence type="ECO:0000259" key="18">
    <source>
        <dbReference type="PROSITE" id="PS50235"/>
    </source>
</evidence>
<dbReference type="InterPro" id="IPR041432">
    <property type="entry name" value="UBP13_Znf-UBP_var"/>
</dbReference>
<dbReference type="PROSITE" id="PS00973">
    <property type="entry name" value="USP_2"/>
    <property type="match status" value="1"/>
</dbReference>
<dbReference type="Pfam" id="PF02148">
    <property type="entry name" value="zf-UBP"/>
    <property type="match status" value="1"/>
</dbReference>
<evidence type="ECO:0000256" key="6">
    <source>
        <dbReference type="ARBA" id="ARBA00022771"/>
    </source>
</evidence>
<dbReference type="SMART" id="SM00165">
    <property type="entry name" value="UBA"/>
    <property type="match status" value="2"/>
</dbReference>
<dbReference type="InterPro" id="IPR015940">
    <property type="entry name" value="UBA"/>
</dbReference>
<evidence type="ECO:0000256" key="11">
    <source>
        <dbReference type="PIRNR" id="PIRNR016308"/>
    </source>
</evidence>
<reference evidence="20 21" key="1">
    <citation type="submission" date="2014-04" db="EMBL/GenBank/DDBJ databases">
        <authorList>
            <consortium name="DOE Joint Genome Institute"/>
            <person name="Kuo A."/>
            <person name="Kohler A."/>
            <person name="Jargeat P."/>
            <person name="Nagy L.G."/>
            <person name="Floudas D."/>
            <person name="Copeland A."/>
            <person name="Barry K.W."/>
            <person name="Cichocki N."/>
            <person name="Veneault-Fourrey C."/>
            <person name="LaButti K."/>
            <person name="Lindquist E.A."/>
            <person name="Lipzen A."/>
            <person name="Lundell T."/>
            <person name="Morin E."/>
            <person name="Murat C."/>
            <person name="Sun H."/>
            <person name="Tunlid A."/>
            <person name="Henrissat B."/>
            <person name="Grigoriev I.V."/>
            <person name="Hibbett D.S."/>
            <person name="Martin F."/>
            <person name="Nordberg H.P."/>
            <person name="Cantor M.N."/>
            <person name="Hua S.X."/>
        </authorList>
    </citation>
    <scope>NUCLEOTIDE SEQUENCE [LARGE SCALE GENOMIC DNA]</scope>
    <source>
        <strain evidence="20 21">Ve08.2h10</strain>
    </source>
</reference>
<evidence type="ECO:0000256" key="12">
    <source>
        <dbReference type="PIRSR" id="PIRSR016308-1"/>
    </source>
</evidence>
<feature type="active site" description="Nucleophile" evidence="12">
    <location>
        <position position="325"/>
    </location>
</feature>
<evidence type="ECO:0000259" key="17">
    <source>
        <dbReference type="PROSITE" id="PS50030"/>
    </source>
</evidence>
<feature type="domain" description="UBP-type" evidence="19">
    <location>
        <begin position="165"/>
        <end position="274"/>
    </location>
</feature>
<dbReference type="InterPro" id="IPR016652">
    <property type="entry name" value="Ubiquitinyl_hydrolase"/>
</dbReference>
<comment type="catalytic activity">
    <reaction evidence="1 11 15">
        <text>Thiol-dependent hydrolysis of ester, thioester, amide, peptide and isopeptide bonds formed by the C-terminal Gly of ubiquitin (a 76-residue protein attached to proteins as an intracellular targeting signal).</text>
        <dbReference type="EC" id="3.4.19.12"/>
    </reaction>
</comment>
<dbReference type="GO" id="GO:0006508">
    <property type="term" value="P:proteolysis"/>
    <property type="evidence" value="ECO:0007669"/>
    <property type="project" value="UniProtKB-KW"/>
</dbReference>
<evidence type="ECO:0000256" key="1">
    <source>
        <dbReference type="ARBA" id="ARBA00000707"/>
    </source>
</evidence>
<evidence type="ECO:0000256" key="14">
    <source>
        <dbReference type="PROSITE-ProRule" id="PRU00502"/>
    </source>
</evidence>
<evidence type="ECO:0000256" key="5">
    <source>
        <dbReference type="ARBA" id="ARBA00022737"/>
    </source>
</evidence>
<dbReference type="FunCoup" id="A0A0D0DS20">
    <property type="interactions" value="646"/>
</dbReference>
<dbReference type="HOGENOM" id="CLU_009884_1_0_1"/>
<dbReference type="InterPro" id="IPR050164">
    <property type="entry name" value="Peptidase_C19"/>
</dbReference>
<dbReference type="OrthoDB" id="361536at2759"/>
<dbReference type="SUPFAM" id="SSF46934">
    <property type="entry name" value="UBA-like"/>
    <property type="match status" value="1"/>
</dbReference>
<evidence type="ECO:0000256" key="8">
    <source>
        <dbReference type="ARBA" id="ARBA00022801"/>
    </source>
</evidence>
<dbReference type="Gene3D" id="3.30.40.10">
    <property type="entry name" value="Zinc/RING finger domain, C3HC4 (zinc finger)"/>
    <property type="match status" value="2"/>
</dbReference>
<feature type="region of interest" description="Disordered" evidence="16">
    <location>
        <begin position="76"/>
        <end position="96"/>
    </location>
</feature>
<evidence type="ECO:0000313" key="21">
    <source>
        <dbReference type="Proteomes" id="UP000054538"/>
    </source>
</evidence>
<dbReference type="SUPFAM" id="SSF57850">
    <property type="entry name" value="RING/U-box"/>
    <property type="match status" value="2"/>
</dbReference>
<keyword evidence="10 11" id="KW-0862">Zinc</keyword>
<dbReference type="PROSITE" id="PS00972">
    <property type="entry name" value="USP_1"/>
    <property type="match status" value="1"/>
</dbReference>